<dbReference type="EMBL" id="KE274771">
    <property type="protein sequence ID" value="EPQ20598.1"/>
    <property type="molecule type" value="Genomic_DNA"/>
</dbReference>
<dbReference type="eggNOG" id="ENOG502RF6E">
    <property type="taxonomic scope" value="Eukaryota"/>
</dbReference>
<organism evidence="2 3">
    <name type="scientific">Myotis brandtii</name>
    <name type="common">Brandt's bat</name>
    <dbReference type="NCBI Taxonomy" id="109478"/>
    <lineage>
        <taxon>Eukaryota</taxon>
        <taxon>Metazoa</taxon>
        <taxon>Chordata</taxon>
        <taxon>Craniata</taxon>
        <taxon>Vertebrata</taxon>
        <taxon>Euteleostomi</taxon>
        <taxon>Mammalia</taxon>
        <taxon>Eutheria</taxon>
        <taxon>Laurasiatheria</taxon>
        <taxon>Chiroptera</taxon>
        <taxon>Yangochiroptera</taxon>
        <taxon>Vespertilionidae</taxon>
        <taxon>Myotis</taxon>
    </lineage>
</organism>
<keyword evidence="3" id="KW-1185">Reference proteome</keyword>
<feature type="region of interest" description="Disordered" evidence="1">
    <location>
        <begin position="81"/>
        <end position="109"/>
    </location>
</feature>
<dbReference type="InterPro" id="IPR052212">
    <property type="entry name" value="PH-like_domain"/>
</dbReference>
<evidence type="ECO:0000256" key="1">
    <source>
        <dbReference type="SAM" id="MobiDB-lite"/>
    </source>
</evidence>
<evidence type="ECO:0000313" key="2">
    <source>
        <dbReference type="EMBL" id="EPQ20598.1"/>
    </source>
</evidence>
<protein>
    <submittedName>
        <fullName evidence="2">Pleckstrin like proteiny-like domain family B member 3</fullName>
    </submittedName>
</protein>
<sequence length="109" mass="12477">MPPTPTPSKEGVRGVAQRLRGQQLEALTRVALMEQRVKELQRQKKELRIEMEVEVALLRGELAGERVAARREEEQLRALLEQQVDTEQGSREQREQGLLGPGLPLFPKW</sequence>
<evidence type="ECO:0000313" key="3">
    <source>
        <dbReference type="Proteomes" id="UP000052978"/>
    </source>
</evidence>
<feature type="compositionally biased region" description="Low complexity" evidence="1">
    <location>
        <begin position="97"/>
        <end position="109"/>
    </location>
</feature>
<dbReference type="Proteomes" id="UP000052978">
    <property type="component" value="Unassembled WGS sequence"/>
</dbReference>
<proteinExistence type="predicted"/>
<name>S7QAS1_MYOBR</name>
<dbReference type="PANTHER" id="PTHR12156">
    <property type="entry name" value="PLECKSTRIN HOMOLOGY-LIKE DOMAIN, FAMILY B, MEMBER 3"/>
    <property type="match status" value="1"/>
</dbReference>
<gene>
    <name evidence="2" type="ORF">D623_10000159</name>
</gene>
<accession>S7QAS1</accession>
<dbReference type="AlphaFoldDB" id="S7QAS1"/>
<dbReference type="PANTHER" id="PTHR12156:SF22">
    <property type="entry name" value="PLECKSTRIN HOMOLOGY-LIKE DOMAIN FAMILY B MEMBER 3"/>
    <property type="match status" value="1"/>
</dbReference>
<reference evidence="2 3" key="1">
    <citation type="journal article" date="2013" name="Nat. Commun.">
        <title>Genome analysis reveals insights into physiology and longevity of the Brandt's bat Myotis brandtii.</title>
        <authorList>
            <person name="Seim I."/>
            <person name="Fang X."/>
            <person name="Xiong Z."/>
            <person name="Lobanov A.V."/>
            <person name="Huang Z."/>
            <person name="Ma S."/>
            <person name="Feng Y."/>
            <person name="Turanov A.A."/>
            <person name="Zhu Y."/>
            <person name="Lenz T.L."/>
            <person name="Gerashchenko M.V."/>
            <person name="Fan D."/>
            <person name="Hee Yim S."/>
            <person name="Yao X."/>
            <person name="Jordan D."/>
            <person name="Xiong Y."/>
            <person name="Ma Y."/>
            <person name="Lyapunov A.N."/>
            <person name="Chen G."/>
            <person name="Kulakova O.I."/>
            <person name="Sun Y."/>
            <person name="Lee S.G."/>
            <person name="Bronson R.T."/>
            <person name="Moskalev A.A."/>
            <person name="Sunyaev S.R."/>
            <person name="Zhang G."/>
            <person name="Krogh A."/>
            <person name="Wang J."/>
            <person name="Gladyshev V.N."/>
        </authorList>
    </citation>
    <scope>NUCLEOTIDE SEQUENCE [LARGE SCALE GENOMIC DNA]</scope>
</reference>